<keyword evidence="1" id="KW-0808">Transferase</keyword>
<keyword evidence="1" id="KW-0418">Kinase</keyword>
<accession>A0A1A8RQH5</accession>
<feature type="non-terminal residue" evidence="1">
    <location>
        <position position="1"/>
    </location>
</feature>
<sequence length="76" mass="7958">FSAGSWRQLHWCSGVLLGCPPHHDPGGDGRQSQSGGECECADLRHTNVIPLQTGSTGQTVLRSDTQTCLHGPSGSS</sequence>
<dbReference type="GO" id="GO:0016301">
    <property type="term" value="F:kinase activity"/>
    <property type="evidence" value="ECO:0007669"/>
    <property type="project" value="UniProtKB-KW"/>
</dbReference>
<reference evidence="1" key="2">
    <citation type="submission" date="2016-06" db="EMBL/GenBank/DDBJ databases">
        <title>The genome of a short-lived fish provides insights into sex chromosome evolution and the genetic control of aging.</title>
        <authorList>
            <person name="Reichwald K."/>
            <person name="Felder M."/>
            <person name="Petzold A."/>
            <person name="Koch P."/>
            <person name="Groth M."/>
            <person name="Platzer M."/>
        </authorList>
    </citation>
    <scope>NUCLEOTIDE SEQUENCE</scope>
    <source>
        <tissue evidence="1">Brain</tissue>
    </source>
</reference>
<protein>
    <submittedName>
        <fullName evidence="1">Ribokinase</fullName>
    </submittedName>
</protein>
<organism evidence="1">
    <name type="scientific">Nothobranchius rachovii</name>
    <name type="common">bluefin notho</name>
    <dbReference type="NCBI Taxonomy" id="451742"/>
    <lineage>
        <taxon>Eukaryota</taxon>
        <taxon>Metazoa</taxon>
        <taxon>Chordata</taxon>
        <taxon>Craniata</taxon>
        <taxon>Vertebrata</taxon>
        <taxon>Euteleostomi</taxon>
        <taxon>Actinopterygii</taxon>
        <taxon>Neopterygii</taxon>
        <taxon>Teleostei</taxon>
        <taxon>Neoteleostei</taxon>
        <taxon>Acanthomorphata</taxon>
        <taxon>Ovalentaria</taxon>
        <taxon>Atherinomorphae</taxon>
        <taxon>Cyprinodontiformes</taxon>
        <taxon>Nothobranchiidae</taxon>
        <taxon>Nothobranchius</taxon>
    </lineage>
</organism>
<dbReference type="EMBL" id="HAEI01009500">
    <property type="protein sequence ID" value="SBS07952.1"/>
    <property type="molecule type" value="Transcribed_RNA"/>
</dbReference>
<dbReference type="AlphaFoldDB" id="A0A1A8RQH5"/>
<name>A0A1A8RQH5_9TELE</name>
<proteinExistence type="predicted"/>
<evidence type="ECO:0000313" key="1">
    <source>
        <dbReference type="EMBL" id="SBS07952.1"/>
    </source>
</evidence>
<gene>
    <name evidence="1" type="primary">RBKS</name>
</gene>
<reference evidence="1" key="1">
    <citation type="submission" date="2016-05" db="EMBL/GenBank/DDBJ databases">
        <authorList>
            <person name="Lavstsen T."/>
            <person name="Jespersen J.S."/>
        </authorList>
    </citation>
    <scope>NUCLEOTIDE SEQUENCE</scope>
    <source>
        <tissue evidence="1">Brain</tissue>
    </source>
</reference>